<dbReference type="EMBL" id="CDMY01000840">
    <property type="protein sequence ID" value="CEM35018.1"/>
    <property type="molecule type" value="Genomic_DNA"/>
</dbReference>
<feature type="region of interest" description="Disordered" evidence="1">
    <location>
        <begin position="680"/>
        <end position="725"/>
    </location>
</feature>
<feature type="compositionally biased region" description="Pro residues" evidence="1">
    <location>
        <begin position="354"/>
        <end position="374"/>
    </location>
</feature>
<dbReference type="InterPro" id="IPR017930">
    <property type="entry name" value="Myb_dom"/>
</dbReference>
<feature type="region of interest" description="Disordered" evidence="1">
    <location>
        <begin position="288"/>
        <end position="488"/>
    </location>
</feature>
<accession>A0A0G4GVP2</accession>
<feature type="compositionally biased region" description="Basic and acidic residues" evidence="1">
    <location>
        <begin position="526"/>
        <end position="549"/>
    </location>
</feature>
<feature type="domain" description="HTH myb-type" evidence="3">
    <location>
        <begin position="87"/>
        <end position="141"/>
    </location>
</feature>
<dbReference type="CDD" id="cd00167">
    <property type="entry name" value="SANT"/>
    <property type="match status" value="2"/>
</dbReference>
<proteinExistence type="predicted"/>
<dbReference type="GO" id="GO:0005634">
    <property type="term" value="C:nucleus"/>
    <property type="evidence" value="ECO:0007669"/>
    <property type="project" value="TreeGrafter"/>
</dbReference>
<feature type="compositionally biased region" description="Low complexity" evidence="1">
    <location>
        <begin position="684"/>
        <end position="701"/>
    </location>
</feature>
<dbReference type="Pfam" id="PF13921">
    <property type="entry name" value="Myb_DNA-bind_6"/>
    <property type="match status" value="1"/>
</dbReference>
<feature type="domain" description="Myb-like" evidence="2">
    <location>
        <begin position="31"/>
        <end position="86"/>
    </location>
</feature>
<dbReference type="Proteomes" id="UP000041254">
    <property type="component" value="Unassembled WGS sequence"/>
</dbReference>
<dbReference type="InParanoid" id="A0A0G4GVP2"/>
<keyword evidence="5" id="KW-1185">Reference proteome</keyword>
<dbReference type="InterPro" id="IPR009057">
    <property type="entry name" value="Homeodomain-like_sf"/>
</dbReference>
<dbReference type="PROSITE" id="PS50090">
    <property type="entry name" value="MYB_LIKE"/>
    <property type="match status" value="2"/>
</dbReference>
<dbReference type="GO" id="GO:0000981">
    <property type="term" value="F:DNA-binding transcription factor activity, RNA polymerase II-specific"/>
    <property type="evidence" value="ECO:0007669"/>
    <property type="project" value="TreeGrafter"/>
</dbReference>
<dbReference type="PANTHER" id="PTHR45614">
    <property type="entry name" value="MYB PROTEIN-RELATED"/>
    <property type="match status" value="1"/>
</dbReference>
<evidence type="ECO:0000313" key="5">
    <source>
        <dbReference type="Proteomes" id="UP000041254"/>
    </source>
</evidence>
<dbReference type="SUPFAM" id="SSF46689">
    <property type="entry name" value="Homeodomain-like"/>
    <property type="match status" value="1"/>
</dbReference>
<feature type="domain" description="HTH myb-type" evidence="3">
    <location>
        <begin position="37"/>
        <end position="86"/>
    </location>
</feature>
<dbReference type="PROSITE" id="PS51294">
    <property type="entry name" value="HTH_MYB"/>
    <property type="match status" value="2"/>
</dbReference>
<feature type="compositionally biased region" description="Low complexity" evidence="1">
    <location>
        <begin position="184"/>
        <end position="204"/>
    </location>
</feature>
<feature type="compositionally biased region" description="Basic residues" evidence="1">
    <location>
        <begin position="398"/>
        <end position="409"/>
    </location>
</feature>
<dbReference type="GO" id="GO:0000978">
    <property type="term" value="F:RNA polymerase II cis-regulatory region sequence-specific DNA binding"/>
    <property type="evidence" value="ECO:0007669"/>
    <property type="project" value="TreeGrafter"/>
</dbReference>
<dbReference type="SMART" id="SM00717">
    <property type="entry name" value="SANT"/>
    <property type="match status" value="2"/>
</dbReference>
<dbReference type="Gene3D" id="1.10.10.60">
    <property type="entry name" value="Homeodomain-like"/>
    <property type="match status" value="2"/>
</dbReference>
<dbReference type="OMA" id="MASSHMA"/>
<organism evidence="4 5">
    <name type="scientific">Vitrella brassicaformis (strain CCMP3155)</name>
    <dbReference type="NCBI Taxonomy" id="1169540"/>
    <lineage>
        <taxon>Eukaryota</taxon>
        <taxon>Sar</taxon>
        <taxon>Alveolata</taxon>
        <taxon>Colpodellida</taxon>
        <taxon>Vitrellaceae</taxon>
        <taxon>Vitrella</taxon>
    </lineage>
</organism>
<dbReference type="OrthoDB" id="2143914at2759"/>
<feature type="compositionally biased region" description="Pro residues" evidence="1">
    <location>
        <begin position="414"/>
        <end position="427"/>
    </location>
</feature>
<protein>
    <submittedName>
        <fullName evidence="4">Uncharacterized protein</fullName>
    </submittedName>
</protein>
<reference evidence="4 5" key="1">
    <citation type="submission" date="2014-11" db="EMBL/GenBank/DDBJ databases">
        <authorList>
            <person name="Zhu J."/>
            <person name="Qi W."/>
            <person name="Song R."/>
        </authorList>
    </citation>
    <scope>NUCLEOTIDE SEQUENCE [LARGE SCALE GENOMIC DNA]</scope>
</reference>
<sequence>MSAASGHYDMAQGEDHGGVVLQHMSSDSYKKAVAQNRAWTPEEDNVLYQLVSKFGPRWTEISRTLKERLGVDRLGKQCRERWYNHVDPNIKRGEWTAEEDAYILEKQAEVGNRWAEIAKKLNGRTENAVKNRFISLINRNLRAVHLAMSSESKPAPAAMPHSLPSGAAAPPPHMQTPSGDIRSPGDSSTSSGPTGPPAIDGGAGLIAQGGAAAAVGDAQLPMDRRMVGPGPPSARPPSQYRPVMTVPPPYGSRPPHPGPMFGEPPSFPLTYRPPPAAAAGYTVKTEVDEAGKGEGPGSPYGGFPPPPHGPMFGRPGPSSELRPRPPSQPYISSGQPPFDGHHPNGMGFPQYVPHSPPPHHPPPFEGSSGPPLPGPFSAEVKQEDHPSSPPSAYEPSFHHPHPHFPRHPHGYLPHGPPFPPPSGPPPIAHSVCVDGEPDHAHADGPPVSVSAPSQGDGLVLGPREGVLHPSPASLAPPPLGLKPSISQMSDDGFSVSDFLVSSNKLPRTGGGSPAHLSGAEALVDQSMKELVEGEEWKEKLQKVGSDNRPKSSRAPPLSGVLETITEADEQLEAETDPAAQDGQQRAQAAQDKGVPSGASRESTGSAGGGEASGKEAPVPEAAQNEEEAIRSAFTGGLFYRYSRPKRKFRTCPPSEVAAATVAMSSDSMTARLRAEENKVRFEGADAPAPSQPRPAAAAADDPVMEGDTDMAGGKSVLPQKRAREQ</sequence>
<feature type="region of interest" description="Disordered" evidence="1">
    <location>
        <begin position="222"/>
        <end position="241"/>
    </location>
</feature>
<feature type="region of interest" description="Disordered" evidence="1">
    <location>
        <begin position="152"/>
        <end position="204"/>
    </location>
</feature>
<evidence type="ECO:0000256" key="1">
    <source>
        <dbReference type="SAM" id="MobiDB-lite"/>
    </source>
</evidence>
<feature type="region of interest" description="Disordered" evidence="1">
    <location>
        <begin position="501"/>
        <end position="629"/>
    </location>
</feature>
<dbReference type="STRING" id="1169540.A0A0G4GVP2"/>
<evidence type="ECO:0000259" key="3">
    <source>
        <dbReference type="PROSITE" id="PS51294"/>
    </source>
</evidence>
<dbReference type="VEuPathDB" id="CryptoDB:Vbra_18803"/>
<feature type="compositionally biased region" description="Acidic residues" evidence="1">
    <location>
        <begin position="565"/>
        <end position="575"/>
    </location>
</feature>
<dbReference type="InterPro" id="IPR050560">
    <property type="entry name" value="MYB_TF"/>
</dbReference>
<evidence type="ECO:0000313" key="4">
    <source>
        <dbReference type="EMBL" id="CEM35018.1"/>
    </source>
</evidence>
<dbReference type="AlphaFoldDB" id="A0A0G4GVP2"/>
<dbReference type="PANTHER" id="PTHR45614:SF274">
    <property type="entry name" value="MYB-LIKE DNA-BINDING PROTEIN"/>
    <property type="match status" value="1"/>
</dbReference>
<dbReference type="InterPro" id="IPR001005">
    <property type="entry name" value="SANT/Myb"/>
</dbReference>
<name>A0A0G4GVP2_VITBC</name>
<evidence type="ECO:0000259" key="2">
    <source>
        <dbReference type="PROSITE" id="PS50090"/>
    </source>
</evidence>
<gene>
    <name evidence="4" type="ORF">Vbra_18803</name>
</gene>
<feature type="compositionally biased region" description="Low complexity" evidence="1">
    <location>
        <begin position="578"/>
        <end position="604"/>
    </location>
</feature>
<feature type="domain" description="Myb-like" evidence="2">
    <location>
        <begin position="87"/>
        <end position="137"/>
    </location>
</feature>